<keyword evidence="1" id="KW-0472">Membrane</keyword>
<evidence type="ECO:0000313" key="2">
    <source>
        <dbReference type="EMBL" id="AVO22533.1"/>
    </source>
</evidence>
<protein>
    <submittedName>
        <fullName evidence="2">Uncharacterized protein</fullName>
    </submittedName>
</protein>
<dbReference type="GeneID" id="64471853"/>
<dbReference type="EMBL" id="MH001460">
    <property type="protein sequence ID" value="AVO22533.1"/>
    <property type="molecule type" value="Genomic_DNA"/>
</dbReference>
<organism evidence="2 3">
    <name type="scientific">Streptomyces phage Paedore</name>
    <dbReference type="NCBI Taxonomy" id="2108134"/>
    <lineage>
        <taxon>Viruses</taxon>
        <taxon>Duplodnaviria</taxon>
        <taxon>Heunggongvirae</taxon>
        <taxon>Uroviricota</taxon>
        <taxon>Caudoviricetes</taxon>
        <taxon>Arquatrovirinae</taxon>
        <taxon>Arequatrovirus</taxon>
        <taxon>Arequatrovirus paedore</taxon>
    </lineage>
</organism>
<keyword evidence="1" id="KW-0812">Transmembrane</keyword>
<keyword evidence="1" id="KW-1133">Transmembrane helix</keyword>
<accession>A0A2P1JTS2</accession>
<dbReference type="RefSeq" id="YP_010055916.1">
    <property type="nucleotide sequence ID" value="NC_054671.1"/>
</dbReference>
<dbReference type="KEGG" id="vg:64471853"/>
<evidence type="ECO:0000313" key="3">
    <source>
        <dbReference type="Proteomes" id="UP000240673"/>
    </source>
</evidence>
<reference evidence="2 3" key="1">
    <citation type="submission" date="2018-02" db="EMBL/GenBank/DDBJ databases">
        <authorList>
            <person name="Zack K.M."/>
            <person name="Dedrick R.M."/>
            <person name="Ward M."/>
            <person name="Garlena R.A."/>
            <person name="Russell D.A."/>
            <person name="Pope W.H."/>
            <person name="Jacobs-Sera D."/>
            <person name="Hatfull G.F."/>
        </authorList>
    </citation>
    <scope>NUCLEOTIDE SEQUENCE [LARGE SCALE GENOMIC DNA]</scope>
</reference>
<dbReference type="Proteomes" id="UP000240673">
    <property type="component" value="Segment"/>
</dbReference>
<gene>
    <name evidence="2" type="primary">50</name>
    <name evidence="2" type="ORF">PBI_PAEDORE_50</name>
</gene>
<evidence type="ECO:0000256" key="1">
    <source>
        <dbReference type="SAM" id="Phobius"/>
    </source>
</evidence>
<feature type="transmembrane region" description="Helical" evidence="1">
    <location>
        <begin position="12"/>
        <end position="31"/>
    </location>
</feature>
<proteinExistence type="predicted"/>
<keyword evidence="3" id="KW-1185">Reference proteome</keyword>
<name>A0A2P1JTS2_9CAUD</name>
<sequence>MIRRAVSRAAGPLFTFLVLASIGLVIGMAIIGRPTP</sequence>